<protein>
    <submittedName>
        <fullName evidence="3">Uncharacterized protein</fullName>
    </submittedName>
</protein>
<reference evidence="3" key="1">
    <citation type="submission" date="2021-01" db="EMBL/GenBank/DDBJ databases">
        <authorList>
            <person name="Corre E."/>
            <person name="Pelletier E."/>
            <person name="Niang G."/>
            <person name="Scheremetjew M."/>
            <person name="Finn R."/>
            <person name="Kale V."/>
            <person name="Holt S."/>
            <person name="Cochrane G."/>
            <person name="Meng A."/>
            <person name="Brown T."/>
            <person name="Cohen L."/>
        </authorList>
    </citation>
    <scope>NUCLEOTIDE SEQUENCE</scope>
    <source>
        <strain evidence="3">CCMP2222</strain>
    </source>
</reference>
<feature type="signal peptide" evidence="2">
    <location>
        <begin position="1"/>
        <end position="21"/>
    </location>
</feature>
<evidence type="ECO:0000256" key="2">
    <source>
        <dbReference type="SAM" id="SignalP"/>
    </source>
</evidence>
<evidence type="ECO:0000256" key="1">
    <source>
        <dbReference type="SAM" id="Phobius"/>
    </source>
</evidence>
<keyword evidence="1" id="KW-0472">Membrane</keyword>
<dbReference type="AlphaFoldDB" id="A0A6U6N448"/>
<dbReference type="EMBL" id="HBGQ01033135">
    <property type="protein sequence ID" value="CAD9418625.1"/>
    <property type="molecule type" value="Transcribed_RNA"/>
</dbReference>
<name>A0A6U6N448_9DINO</name>
<organism evidence="3">
    <name type="scientific">Alexandrium andersonii</name>
    <dbReference type="NCBI Taxonomy" id="327968"/>
    <lineage>
        <taxon>Eukaryota</taxon>
        <taxon>Sar</taxon>
        <taxon>Alveolata</taxon>
        <taxon>Dinophyceae</taxon>
        <taxon>Gonyaulacales</taxon>
        <taxon>Pyrocystaceae</taxon>
        <taxon>Alexandrium</taxon>
    </lineage>
</organism>
<feature type="chain" id="PRO_5036394039" evidence="2">
    <location>
        <begin position="22"/>
        <end position="100"/>
    </location>
</feature>
<evidence type="ECO:0000313" key="3">
    <source>
        <dbReference type="EMBL" id="CAD9418624.1"/>
    </source>
</evidence>
<accession>A0A6U6N448</accession>
<dbReference type="EMBL" id="HBGQ01033134">
    <property type="protein sequence ID" value="CAD9418624.1"/>
    <property type="molecule type" value="Transcribed_RNA"/>
</dbReference>
<keyword evidence="1" id="KW-1133">Transmembrane helix</keyword>
<keyword evidence="2" id="KW-0732">Signal</keyword>
<proteinExistence type="predicted"/>
<gene>
    <name evidence="3" type="ORF">AAND1436_LOCUS16328</name>
    <name evidence="4" type="ORF">AAND1436_LOCUS16329</name>
</gene>
<keyword evidence="1" id="KW-0812">Transmembrane</keyword>
<sequence>MARVILTPILLCALAAALVLALGTGTLSFVGGTAAGASSNLRASQRVPDVAMNFFGGPPPTTTTTPPPMAIAADQNYVLGITLFFFASVAANANGFFGPW</sequence>
<feature type="transmembrane region" description="Helical" evidence="1">
    <location>
        <begin position="77"/>
        <end position="97"/>
    </location>
</feature>
<evidence type="ECO:0000313" key="4">
    <source>
        <dbReference type="EMBL" id="CAD9418625.1"/>
    </source>
</evidence>